<comment type="caution">
    <text evidence="2">The sequence shown here is derived from an EMBL/GenBank/DDBJ whole genome shotgun (WGS) entry which is preliminary data.</text>
</comment>
<organism evidence="2 3">
    <name type="scientific">Pseudomarimonas salicorniae</name>
    <dbReference type="NCBI Taxonomy" id="2933270"/>
    <lineage>
        <taxon>Bacteria</taxon>
        <taxon>Pseudomonadati</taxon>
        <taxon>Pseudomonadota</taxon>
        <taxon>Gammaproteobacteria</taxon>
        <taxon>Lysobacterales</taxon>
        <taxon>Lysobacteraceae</taxon>
        <taxon>Pseudomarimonas</taxon>
    </lineage>
</organism>
<keyword evidence="2" id="KW-0255">Endonuclease</keyword>
<evidence type="ECO:0000313" key="2">
    <source>
        <dbReference type="EMBL" id="MCK7595533.1"/>
    </source>
</evidence>
<dbReference type="PANTHER" id="PTHR39323">
    <property type="entry name" value="BLR1149 PROTEIN"/>
    <property type="match status" value="1"/>
</dbReference>
<evidence type="ECO:0000259" key="1">
    <source>
        <dbReference type="Pfam" id="PF00149"/>
    </source>
</evidence>
<dbReference type="InterPro" id="IPR004843">
    <property type="entry name" value="Calcineurin-like_PHP"/>
</dbReference>
<accession>A0ABT0GLW2</accession>
<keyword evidence="2" id="KW-0436">Ligase</keyword>
<dbReference type="GO" id="GO:0016787">
    <property type="term" value="F:hydrolase activity"/>
    <property type="evidence" value="ECO:0007669"/>
    <property type="project" value="UniProtKB-KW"/>
</dbReference>
<sequence length="225" mass="24731">MPAEHAVSLVDQTLLLLGERAVYWPAQRALLIADLHLGKADVLRRAGILAPRGNTSADLERLTALVDRYRPEALWILGDMLHGPLREAPWLDRWRDFRQPHPGLEIRVIAGNHDRSLDPSRLGVERVEGMVELGGLRLTHEPPAVADPLAICGHLHPCVRLPGLARRWPAFRLDSTGLLLPAFSLLTGGTLVQRRDGVRCFACVEGNVVPLPASPGSRRRANAPS</sequence>
<dbReference type="InterPro" id="IPR024173">
    <property type="entry name" value="Pesterase_MJ0037-like"/>
</dbReference>
<protein>
    <submittedName>
        <fullName evidence="2">Ligase-associated DNA damage response endonuclease PdeM</fullName>
        <ecNumber evidence="2">3.1.-.-</ecNumber>
    </submittedName>
</protein>
<dbReference type="Pfam" id="PF00149">
    <property type="entry name" value="Metallophos"/>
    <property type="match status" value="1"/>
</dbReference>
<keyword evidence="3" id="KW-1185">Reference proteome</keyword>
<dbReference type="InterPro" id="IPR026336">
    <property type="entry name" value="PdeM-like"/>
</dbReference>
<dbReference type="RefSeq" id="WP_248211544.1">
    <property type="nucleotide sequence ID" value="NZ_JALNMH010000020.1"/>
</dbReference>
<dbReference type="EC" id="3.1.-.-" evidence="2"/>
<evidence type="ECO:0000313" key="3">
    <source>
        <dbReference type="Proteomes" id="UP001431449"/>
    </source>
</evidence>
<name>A0ABT0GLW2_9GAMM</name>
<gene>
    <name evidence="2" type="primary">pdeM</name>
    <name evidence="2" type="ORF">M0G41_17900</name>
</gene>
<proteinExistence type="predicted"/>
<keyword evidence="2" id="KW-0378">Hydrolase</keyword>
<dbReference type="InterPro" id="IPR029052">
    <property type="entry name" value="Metallo-depent_PP-like"/>
</dbReference>
<dbReference type="SUPFAM" id="SSF56300">
    <property type="entry name" value="Metallo-dependent phosphatases"/>
    <property type="match status" value="1"/>
</dbReference>
<dbReference type="PANTHER" id="PTHR39323:SF1">
    <property type="entry name" value="BLR1149 PROTEIN"/>
    <property type="match status" value="1"/>
</dbReference>
<dbReference type="NCBIfam" id="TIGR04123">
    <property type="entry name" value="P_estr_lig_assc"/>
    <property type="match status" value="1"/>
</dbReference>
<reference evidence="2" key="1">
    <citation type="submission" date="2022-04" db="EMBL/GenBank/DDBJ databases">
        <title>Lysobacter sp. CAU 1642 isolated from sea sand.</title>
        <authorList>
            <person name="Kim W."/>
        </authorList>
    </citation>
    <scope>NUCLEOTIDE SEQUENCE</scope>
    <source>
        <strain evidence="2">CAU 1642</strain>
    </source>
</reference>
<dbReference type="EMBL" id="JALNMH010000020">
    <property type="protein sequence ID" value="MCK7595533.1"/>
    <property type="molecule type" value="Genomic_DNA"/>
</dbReference>
<dbReference type="GO" id="GO:0004519">
    <property type="term" value="F:endonuclease activity"/>
    <property type="evidence" value="ECO:0007669"/>
    <property type="project" value="UniProtKB-KW"/>
</dbReference>
<dbReference type="Proteomes" id="UP001431449">
    <property type="component" value="Unassembled WGS sequence"/>
</dbReference>
<feature type="domain" description="Calcineurin-like phosphoesterase" evidence="1">
    <location>
        <begin position="29"/>
        <end position="114"/>
    </location>
</feature>
<dbReference type="Gene3D" id="3.60.21.10">
    <property type="match status" value="1"/>
</dbReference>
<keyword evidence="2" id="KW-0540">Nuclease</keyword>
<dbReference type="GO" id="GO:0016874">
    <property type="term" value="F:ligase activity"/>
    <property type="evidence" value="ECO:0007669"/>
    <property type="project" value="UniProtKB-KW"/>
</dbReference>
<dbReference type="PIRSF" id="PIRSF000887">
    <property type="entry name" value="Pesterase_MJ0037"/>
    <property type="match status" value="1"/>
</dbReference>